<gene>
    <name evidence="5" type="ORF">AOQ71_23245</name>
</gene>
<dbReference type="GO" id="GO:0043565">
    <property type="term" value="F:sequence-specific DNA binding"/>
    <property type="evidence" value="ECO:0007669"/>
    <property type="project" value="InterPro"/>
</dbReference>
<protein>
    <recommendedName>
        <fullName evidence="4">HTH araC/xylS-type domain-containing protein</fullName>
    </recommendedName>
</protein>
<dbReference type="InterPro" id="IPR018060">
    <property type="entry name" value="HTH_AraC"/>
</dbReference>
<name>A0A0R3DJH9_9BRAD</name>
<dbReference type="OrthoDB" id="2559672at2"/>
<dbReference type="PROSITE" id="PS01124">
    <property type="entry name" value="HTH_ARAC_FAMILY_2"/>
    <property type="match status" value="1"/>
</dbReference>
<dbReference type="EMBL" id="LJYG01000097">
    <property type="protein sequence ID" value="KRQ07493.1"/>
    <property type="molecule type" value="Genomic_DNA"/>
</dbReference>
<evidence type="ECO:0000259" key="4">
    <source>
        <dbReference type="PROSITE" id="PS01124"/>
    </source>
</evidence>
<dbReference type="Pfam" id="PF12833">
    <property type="entry name" value="HTH_18"/>
    <property type="match status" value="1"/>
</dbReference>
<accession>A0A0R3DJH9</accession>
<dbReference type="STRING" id="989370.AOQ71_23245"/>
<dbReference type="RefSeq" id="WP_057751519.1">
    <property type="nucleotide sequence ID" value="NZ_LJYG01000097.1"/>
</dbReference>
<sequence>MSGEVHIFNILLQPAALHRLVGVDMTSLVNEGIPARDVLGKRGVLLSDAVRSAADFASRVAAAERWFAMMQDKGLTEDGIDYASRLLLASRGRVRIEDLAKRSGLSARHFQRRFTRQVGLSPKLYARTVRFDAALTAHRDEPMKSWTRIAHEAGYFDQAHFIRECHALVGIGPSQFIGDWENILSPEG</sequence>
<dbReference type="PANTHER" id="PTHR46796">
    <property type="entry name" value="HTH-TYPE TRANSCRIPTIONAL ACTIVATOR RHAS-RELATED"/>
    <property type="match status" value="1"/>
</dbReference>
<comment type="caution">
    <text evidence="5">The sequence shown here is derived from an EMBL/GenBank/DDBJ whole genome shotgun (WGS) entry which is preliminary data.</text>
</comment>
<dbReference type="InterPro" id="IPR009057">
    <property type="entry name" value="Homeodomain-like_sf"/>
</dbReference>
<keyword evidence="3" id="KW-0804">Transcription</keyword>
<dbReference type="Proteomes" id="UP000051936">
    <property type="component" value="Unassembled WGS sequence"/>
</dbReference>
<evidence type="ECO:0000313" key="6">
    <source>
        <dbReference type="Proteomes" id="UP000051936"/>
    </source>
</evidence>
<dbReference type="Gene3D" id="1.10.10.60">
    <property type="entry name" value="Homeodomain-like"/>
    <property type="match status" value="1"/>
</dbReference>
<organism evidence="5 6">
    <name type="scientific">Bradyrhizobium manausense</name>
    <dbReference type="NCBI Taxonomy" id="989370"/>
    <lineage>
        <taxon>Bacteria</taxon>
        <taxon>Pseudomonadati</taxon>
        <taxon>Pseudomonadota</taxon>
        <taxon>Alphaproteobacteria</taxon>
        <taxon>Hyphomicrobiales</taxon>
        <taxon>Nitrobacteraceae</taxon>
        <taxon>Bradyrhizobium</taxon>
    </lineage>
</organism>
<dbReference type="SUPFAM" id="SSF46689">
    <property type="entry name" value="Homeodomain-like"/>
    <property type="match status" value="1"/>
</dbReference>
<dbReference type="AlphaFoldDB" id="A0A0R3DJH9"/>
<evidence type="ECO:0000313" key="5">
    <source>
        <dbReference type="EMBL" id="KRQ07493.1"/>
    </source>
</evidence>
<keyword evidence="6" id="KW-1185">Reference proteome</keyword>
<evidence type="ECO:0000256" key="3">
    <source>
        <dbReference type="ARBA" id="ARBA00023163"/>
    </source>
</evidence>
<keyword evidence="1" id="KW-0805">Transcription regulation</keyword>
<dbReference type="SMART" id="SM00342">
    <property type="entry name" value="HTH_ARAC"/>
    <property type="match status" value="1"/>
</dbReference>
<keyword evidence="2" id="KW-0238">DNA-binding</keyword>
<dbReference type="GO" id="GO:0003700">
    <property type="term" value="F:DNA-binding transcription factor activity"/>
    <property type="evidence" value="ECO:0007669"/>
    <property type="project" value="InterPro"/>
</dbReference>
<dbReference type="InterPro" id="IPR050204">
    <property type="entry name" value="AraC_XylS_family_regulators"/>
</dbReference>
<feature type="domain" description="HTH araC/xylS-type" evidence="4">
    <location>
        <begin position="77"/>
        <end position="179"/>
    </location>
</feature>
<reference evidence="5 6" key="1">
    <citation type="submission" date="2015-09" db="EMBL/GenBank/DDBJ databases">
        <title>Draft Genome Sequence of Bradyrhizobium manausense Strain BR 3351T, a Novel Symbiotic Nitrogen-Fixing Alphaproteobacterium Isolated from Brazilian Amazon Rain Forest.</title>
        <authorList>
            <person name="De Araujo J.L."/>
            <person name="Zilli J.E."/>
        </authorList>
    </citation>
    <scope>NUCLEOTIDE SEQUENCE [LARGE SCALE GENOMIC DNA]</scope>
    <source>
        <strain evidence="5 6">BR3351</strain>
    </source>
</reference>
<evidence type="ECO:0000256" key="1">
    <source>
        <dbReference type="ARBA" id="ARBA00023015"/>
    </source>
</evidence>
<proteinExistence type="predicted"/>
<evidence type="ECO:0000256" key="2">
    <source>
        <dbReference type="ARBA" id="ARBA00023125"/>
    </source>
</evidence>